<dbReference type="Proteomes" id="UP000078465">
    <property type="component" value="Plasmid unnamed5"/>
</dbReference>
<organism evidence="1 2">
    <name type="scientific">Rhizobium ruizarguesonis</name>
    <dbReference type="NCBI Taxonomy" id="2081791"/>
    <lineage>
        <taxon>Bacteria</taxon>
        <taxon>Pseudomonadati</taxon>
        <taxon>Pseudomonadota</taxon>
        <taxon>Alphaproteobacteria</taxon>
        <taxon>Hyphomicrobiales</taxon>
        <taxon>Rhizobiaceae</taxon>
        <taxon>Rhizobium/Agrobacterium group</taxon>
        <taxon>Rhizobium</taxon>
    </lineage>
</organism>
<keyword evidence="1" id="KW-0614">Plasmid</keyword>
<proteinExistence type="predicted"/>
<reference evidence="1" key="1">
    <citation type="submission" date="2024-10" db="EMBL/GenBank/DDBJ databases">
        <title>Strain of Rhizobium-related bacteria isolated fromm roots of Vavilovia formosa.</title>
        <authorList>
            <person name="Kimeklis A."/>
            <person name="Afonin A."/>
        </authorList>
    </citation>
    <scope>NUCLEOTIDE SEQUENCE</scope>
    <source>
        <strain evidence="1">Vaf-46</strain>
    </source>
</reference>
<evidence type="ECO:0000313" key="1">
    <source>
        <dbReference type="EMBL" id="XKM38314.1"/>
    </source>
</evidence>
<evidence type="ECO:0000313" key="2">
    <source>
        <dbReference type="Proteomes" id="UP000078465"/>
    </source>
</evidence>
<geneLocation type="plasmid" evidence="1 2">
    <name>unnamed5</name>
</geneLocation>
<sequence>MTRRPRRNHSPAFKAKVALAAIRGEQMLVELSQQFDVHANQIKQWKDQLLEGATGVFGDEGKTEPAGPTVDVKTLHAKIGELTLENGFFIRCARQGGIAGRKEMIDREHKLSVARQAKLLGFSRGSVYYLPRPVSDGDLALMRRIDELHLDYPFAGSRMLQGLLRGEGLETGRLHVATLMKKMGIEAIYRRPNTSKPAPGHKIYPYLLRKLAVTRPNQVWAMDLTYIPMARGFVYLCAVVDWFSRRVLSWRLSITMEADFCIEAVEEALARYGKPEISAQCLHCRDNTDQGSQFTSIDFTAVLKKAEIAISMDGKGAWRDNVFVERLWRSIKYEEVYLHAYKTVSEGRVGIGRYLTFYNSRRPHSSLDRQTPDQAYFNALAPMMVAA</sequence>
<accession>A0ACD5EGU0</accession>
<dbReference type="EMBL" id="CP171851">
    <property type="protein sequence ID" value="XKM38314.1"/>
    <property type="molecule type" value="Genomic_DNA"/>
</dbReference>
<protein>
    <submittedName>
        <fullName evidence="1">IS3 family transposase</fullName>
    </submittedName>
</protein>
<name>A0ACD5EGU0_9HYPH</name>
<gene>
    <name evidence="1" type="ORF">A4U53_004710</name>
</gene>